<dbReference type="EMBL" id="CM011678">
    <property type="protein sequence ID" value="TMS19684.1"/>
    <property type="molecule type" value="Genomic_DNA"/>
</dbReference>
<organism evidence="1 2">
    <name type="scientific">Larimichthys crocea</name>
    <name type="common">Large yellow croaker</name>
    <name type="synonym">Pseudosciaena crocea</name>
    <dbReference type="NCBI Taxonomy" id="215358"/>
    <lineage>
        <taxon>Eukaryota</taxon>
        <taxon>Metazoa</taxon>
        <taxon>Chordata</taxon>
        <taxon>Craniata</taxon>
        <taxon>Vertebrata</taxon>
        <taxon>Euteleostomi</taxon>
        <taxon>Actinopterygii</taxon>
        <taxon>Neopterygii</taxon>
        <taxon>Teleostei</taxon>
        <taxon>Neoteleostei</taxon>
        <taxon>Acanthomorphata</taxon>
        <taxon>Eupercaria</taxon>
        <taxon>Sciaenidae</taxon>
        <taxon>Larimichthys</taxon>
    </lineage>
</organism>
<evidence type="ECO:0000313" key="2">
    <source>
        <dbReference type="Proteomes" id="UP000793456"/>
    </source>
</evidence>
<comment type="caution">
    <text evidence="1">The sequence shown here is derived from an EMBL/GenBank/DDBJ whole genome shotgun (WGS) entry which is preliminary data.</text>
</comment>
<name>A0ACD3RLV3_LARCR</name>
<sequence>MLRLLSLKLTISNKSNLYSEPLITESSHPDPLAHSFFNIDMTPSSESLALATSSQPLLASGFLGDGCMMPSTRTPSTPAADRARRARCSATLPTPITMETPSASTAWHSAMSQRARRASRSRKSSSGGVKFFPLALMKMSGHRLCTKQCWKNSDGSPHNFLKKPQKRAPLTSL</sequence>
<proteinExistence type="predicted"/>
<evidence type="ECO:0000313" key="1">
    <source>
        <dbReference type="EMBL" id="TMS19684.1"/>
    </source>
</evidence>
<protein>
    <submittedName>
        <fullName evidence="1">Uncharacterized protein</fullName>
    </submittedName>
</protein>
<dbReference type="Proteomes" id="UP000793456">
    <property type="component" value="Chromosome V"/>
</dbReference>
<gene>
    <name evidence="1" type="ORF">E3U43_004005</name>
</gene>
<reference evidence="1" key="1">
    <citation type="submission" date="2018-11" db="EMBL/GenBank/DDBJ databases">
        <title>The sequence and de novo assembly of Larimichthys crocea genome using PacBio and Hi-C technologies.</title>
        <authorList>
            <person name="Xu P."/>
            <person name="Chen B."/>
            <person name="Zhou Z."/>
            <person name="Ke Q."/>
            <person name="Wu Y."/>
            <person name="Bai H."/>
            <person name="Pu F."/>
        </authorList>
    </citation>
    <scope>NUCLEOTIDE SEQUENCE</scope>
    <source>
        <tissue evidence="1">Muscle</tissue>
    </source>
</reference>
<keyword evidence="2" id="KW-1185">Reference proteome</keyword>
<accession>A0ACD3RLV3</accession>